<keyword evidence="3" id="KW-1185">Reference proteome</keyword>
<reference evidence="3" key="1">
    <citation type="submission" date="2024-06" db="EMBL/GenBank/DDBJ databases">
        <title>Multi-omics analyses provide insights into the biosynthesis of the anticancer antibiotic pleurotin in Hohenbuehelia grisea.</title>
        <authorList>
            <person name="Weaver J.A."/>
            <person name="Alberti F."/>
        </authorList>
    </citation>
    <scope>NUCLEOTIDE SEQUENCE [LARGE SCALE GENOMIC DNA]</scope>
    <source>
        <strain evidence="3">T-177</strain>
    </source>
</reference>
<feature type="domain" description="AB hydrolase-1" evidence="1">
    <location>
        <begin position="1"/>
        <end position="205"/>
    </location>
</feature>
<evidence type="ECO:0000313" key="2">
    <source>
        <dbReference type="EMBL" id="KAL0959907.1"/>
    </source>
</evidence>
<dbReference type="EMBL" id="JASNQZ010000002">
    <property type="protein sequence ID" value="KAL0959907.1"/>
    <property type="molecule type" value="Genomic_DNA"/>
</dbReference>
<dbReference type="InterPro" id="IPR000073">
    <property type="entry name" value="AB_hydrolase_1"/>
</dbReference>
<evidence type="ECO:0000313" key="3">
    <source>
        <dbReference type="Proteomes" id="UP001556367"/>
    </source>
</evidence>
<name>A0ABR3JVQ1_9AGAR</name>
<comment type="caution">
    <text evidence="2">The sequence shown here is derived from an EMBL/GenBank/DDBJ whole genome shotgun (WGS) entry which is preliminary data.</text>
</comment>
<evidence type="ECO:0000259" key="1">
    <source>
        <dbReference type="Pfam" id="PF00561"/>
    </source>
</evidence>
<organism evidence="2 3">
    <name type="scientific">Hohenbuehelia grisea</name>
    <dbReference type="NCBI Taxonomy" id="104357"/>
    <lineage>
        <taxon>Eukaryota</taxon>
        <taxon>Fungi</taxon>
        <taxon>Dikarya</taxon>
        <taxon>Basidiomycota</taxon>
        <taxon>Agaricomycotina</taxon>
        <taxon>Agaricomycetes</taxon>
        <taxon>Agaricomycetidae</taxon>
        <taxon>Agaricales</taxon>
        <taxon>Pleurotineae</taxon>
        <taxon>Pleurotaceae</taxon>
        <taxon>Hohenbuehelia</taxon>
    </lineage>
</organism>
<dbReference type="SUPFAM" id="SSF53474">
    <property type="entry name" value="alpha/beta-Hydrolases"/>
    <property type="match status" value="1"/>
</dbReference>
<dbReference type="Proteomes" id="UP001556367">
    <property type="component" value="Unassembled WGS sequence"/>
</dbReference>
<sequence length="277" mass="29760">MRGHGRSCKPNSLDGHSSELYAADFKAVCDAFGLVKPVYCGWSLAAANITDIVANLKPWPIAGAIALGGSPGINGDIVPVIGTPLLLKTLPRFNDNTNVSEAIAARIEFVDACFDEPDKVSHALKCRYLGETLLQTPDVSACVSMRPQDPEQLFEAGRNGLPLLVLFGKNDLLVNGEAVVNIVKPHFKNLQTVFIRGGHSLFDDNEDGMAEEVTKFVLSVQVGHPQILKSKASSSPFVIMSVKEQDLLGIAMYHFDPGPRGVFVVPVVRNPTISGAL</sequence>
<proteinExistence type="predicted"/>
<dbReference type="Pfam" id="PF00561">
    <property type="entry name" value="Abhydrolase_1"/>
    <property type="match status" value="1"/>
</dbReference>
<dbReference type="Gene3D" id="3.40.50.1820">
    <property type="entry name" value="alpha/beta hydrolase"/>
    <property type="match status" value="1"/>
</dbReference>
<protein>
    <recommendedName>
        <fullName evidence="1">AB hydrolase-1 domain-containing protein</fullName>
    </recommendedName>
</protein>
<gene>
    <name evidence="2" type="ORF">HGRIS_011572</name>
</gene>
<dbReference type="InterPro" id="IPR029058">
    <property type="entry name" value="AB_hydrolase_fold"/>
</dbReference>
<accession>A0ABR3JVQ1</accession>